<feature type="transmembrane region" description="Helical" evidence="2">
    <location>
        <begin position="143"/>
        <end position="165"/>
    </location>
</feature>
<sequence length="340" mass="38468">MSAVITLLVSCIATLHVVLSSTVTQSMRWPYMLDYIAVDIPPFDDTDSTSDWAMGELAAWLLMNATTSGLIQRRLIYILLGPLAIVASIMHVMRMHDDEKVVNVAFAVQNICNATLSLLFTSAIFLWGCVVNRRAAWRTDGGTAAFGVGALMLAIVSTALTFLYIQRRDQYAWMPNLMWSVVLWQSFVGWWWWVGAGMGVGELEELLRREEKRQEKRRAKMTRRKTDASTRSGTTGYLPRFLSQYRAGRYVYGLYLGLRHAHLTAAREQAVERVERITQAYGPDAEEGTSPVFGWGLGSFGVRRQERRRTGQPQAEMEMDEFESEDDGGRNHGSTRTHRP</sequence>
<evidence type="ECO:0000256" key="2">
    <source>
        <dbReference type="SAM" id="Phobius"/>
    </source>
</evidence>
<proteinExistence type="predicted"/>
<keyword evidence="4" id="KW-0813">Transport</keyword>
<feature type="region of interest" description="Disordered" evidence="1">
    <location>
        <begin position="303"/>
        <end position="340"/>
    </location>
</feature>
<keyword evidence="2" id="KW-1133">Transmembrane helix</keyword>
<organism evidence="4">
    <name type="scientific">Ganoderma boninense</name>
    <dbReference type="NCBI Taxonomy" id="34458"/>
    <lineage>
        <taxon>Eukaryota</taxon>
        <taxon>Fungi</taxon>
        <taxon>Dikarya</taxon>
        <taxon>Basidiomycota</taxon>
        <taxon>Agaricomycotina</taxon>
        <taxon>Agaricomycetes</taxon>
        <taxon>Polyporales</taxon>
        <taxon>Polyporaceae</taxon>
        <taxon>Ganoderma</taxon>
    </lineage>
</organism>
<protein>
    <submittedName>
        <fullName evidence="4">Glucose transporter rco-3</fullName>
    </submittedName>
</protein>
<feature type="chain" id="PRO_5023902504" evidence="3">
    <location>
        <begin position="21"/>
        <end position="340"/>
    </location>
</feature>
<accession>A0A5K1JV92</accession>
<feature type="signal peptide" evidence="3">
    <location>
        <begin position="1"/>
        <end position="20"/>
    </location>
</feature>
<keyword evidence="2" id="KW-0812">Transmembrane</keyword>
<dbReference type="AlphaFoldDB" id="A0A5K1JV92"/>
<keyword evidence="2" id="KW-0472">Membrane</keyword>
<name>A0A5K1JV92_9APHY</name>
<gene>
    <name evidence="4" type="primary">G4N740</name>
</gene>
<feature type="transmembrane region" description="Helical" evidence="2">
    <location>
        <begin position="76"/>
        <end position="94"/>
    </location>
</feature>
<evidence type="ECO:0000256" key="1">
    <source>
        <dbReference type="SAM" id="MobiDB-lite"/>
    </source>
</evidence>
<keyword evidence="4" id="KW-0762">Sugar transport</keyword>
<evidence type="ECO:0000256" key="3">
    <source>
        <dbReference type="SAM" id="SignalP"/>
    </source>
</evidence>
<dbReference type="EMBL" id="LR725069">
    <property type="protein sequence ID" value="VWO95734.1"/>
    <property type="molecule type" value="Genomic_DNA"/>
</dbReference>
<feature type="transmembrane region" description="Helical" evidence="2">
    <location>
        <begin position="177"/>
        <end position="200"/>
    </location>
</feature>
<keyword evidence="3" id="KW-0732">Signal</keyword>
<feature type="compositionally biased region" description="Acidic residues" evidence="1">
    <location>
        <begin position="317"/>
        <end position="326"/>
    </location>
</feature>
<feature type="transmembrane region" description="Helical" evidence="2">
    <location>
        <begin position="106"/>
        <end position="131"/>
    </location>
</feature>
<reference evidence="4" key="1">
    <citation type="submission" date="2019-10" db="EMBL/GenBank/DDBJ databases">
        <authorList>
            <person name="Nor Muhammad N."/>
        </authorList>
    </citation>
    <scope>NUCLEOTIDE SEQUENCE</scope>
</reference>
<evidence type="ECO:0000313" key="4">
    <source>
        <dbReference type="EMBL" id="VWO95734.1"/>
    </source>
</evidence>